<evidence type="ECO:0000256" key="2">
    <source>
        <dbReference type="SAM" id="Phobius"/>
    </source>
</evidence>
<evidence type="ECO:0000256" key="1">
    <source>
        <dbReference type="SAM" id="MobiDB-lite"/>
    </source>
</evidence>
<feature type="transmembrane region" description="Helical" evidence="2">
    <location>
        <begin position="12"/>
        <end position="33"/>
    </location>
</feature>
<accession>A0AAD5L1W8</accession>
<proteinExistence type="predicted"/>
<sequence>MVTIRKSTFVKCVAVAASLLLIGCLVGIIMMVMPTKEDHPITTDLQSSTMSGYSKTDQRLPDVTAQSPPVPGSHPDHRFESETVSLTESNIYDSSIKNPDINARNIEGRITPLQGFLNNDGDDDLGPIRFSHEAIPGLDEEMVYLLLSIVSRDSHPEIKTNVKTQKNLELEGIMMKLMTSIISRETNSVDRWKMAETLSSIVLKHGIDPDIKVKMSAVLHQIVNIHPTSLEVKLEIVKLISEVITQEADEVLKWKMLDTLLTIASHEIETETKSRLVTILSAIAREEKNLETQLKTATLLANMVRQYGRDETRANIQRILSLIVPSTEKLESTVEYTEESQLDSKSDVVDVIKKTTEVDFDERFAIINLLSNITQEEKAEKVASLLIELNSSIASPQYSAMKTSLNQIRSEVISAKNNFRKTDQIRPEVVSAKNHFRKTGQSAVKADVDQKSDVLNVLLNISQELKASESDHDEKSEMIHVFSNIIQEKTPKADFGLKSEMASTDVVGNEKAPDIDFDAKPEMVHILSNIMEG</sequence>
<keyword evidence="2" id="KW-1133">Transmembrane helix</keyword>
<dbReference type="Proteomes" id="UP000820818">
    <property type="component" value="Linkage Group LG1"/>
</dbReference>
<protein>
    <submittedName>
        <fullName evidence="3">Uncharacterized protein</fullName>
    </submittedName>
</protein>
<reference evidence="3 4" key="1">
    <citation type="submission" date="2022-05" db="EMBL/GenBank/DDBJ databases">
        <title>A multi-omics perspective on studying reproductive biology in Daphnia sinensis.</title>
        <authorList>
            <person name="Jia J."/>
        </authorList>
    </citation>
    <scope>NUCLEOTIDE SEQUENCE [LARGE SCALE GENOMIC DNA]</scope>
    <source>
        <strain evidence="3 4">WSL</strain>
    </source>
</reference>
<evidence type="ECO:0000313" key="3">
    <source>
        <dbReference type="EMBL" id="KAI9564996.1"/>
    </source>
</evidence>
<keyword evidence="2" id="KW-0472">Membrane</keyword>
<feature type="compositionally biased region" description="Polar residues" evidence="1">
    <location>
        <begin position="43"/>
        <end position="55"/>
    </location>
</feature>
<keyword evidence="4" id="KW-1185">Reference proteome</keyword>
<dbReference type="SUPFAM" id="SSF48371">
    <property type="entry name" value="ARM repeat"/>
    <property type="match status" value="1"/>
</dbReference>
<dbReference type="AlphaFoldDB" id="A0AAD5L1W8"/>
<keyword evidence="2" id="KW-0812">Transmembrane</keyword>
<dbReference type="PROSITE" id="PS51257">
    <property type="entry name" value="PROKAR_LIPOPROTEIN"/>
    <property type="match status" value="1"/>
</dbReference>
<organism evidence="3 4">
    <name type="scientific">Daphnia sinensis</name>
    <dbReference type="NCBI Taxonomy" id="1820382"/>
    <lineage>
        <taxon>Eukaryota</taxon>
        <taxon>Metazoa</taxon>
        <taxon>Ecdysozoa</taxon>
        <taxon>Arthropoda</taxon>
        <taxon>Crustacea</taxon>
        <taxon>Branchiopoda</taxon>
        <taxon>Diplostraca</taxon>
        <taxon>Cladocera</taxon>
        <taxon>Anomopoda</taxon>
        <taxon>Daphniidae</taxon>
        <taxon>Daphnia</taxon>
        <taxon>Daphnia similis group</taxon>
    </lineage>
</organism>
<dbReference type="InterPro" id="IPR016024">
    <property type="entry name" value="ARM-type_fold"/>
</dbReference>
<comment type="caution">
    <text evidence="3">The sequence shown here is derived from an EMBL/GenBank/DDBJ whole genome shotgun (WGS) entry which is preliminary data.</text>
</comment>
<feature type="region of interest" description="Disordered" evidence="1">
    <location>
        <begin position="42"/>
        <end position="77"/>
    </location>
</feature>
<dbReference type="EMBL" id="WJBH02000001">
    <property type="protein sequence ID" value="KAI9564996.1"/>
    <property type="molecule type" value="Genomic_DNA"/>
</dbReference>
<name>A0AAD5L1W8_9CRUS</name>
<evidence type="ECO:0000313" key="4">
    <source>
        <dbReference type="Proteomes" id="UP000820818"/>
    </source>
</evidence>
<gene>
    <name evidence="3" type="ORF">GHT06_008738</name>
</gene>